<sequence length="309" mass="33226">MKKLILSVSLLASCAIFAQEPTVINDEFAEIPKNSGSDCACAGWINKDLGDQGETSSSGGLVAPNKAIKFDNSEADVAYQEIAVLPNTDYRLTYAYRLQDPTGNNPGMSGDDTTLEIRILSAAGYTTGYTPSYPAETDDPIPTFGYVDIAEVENAANNITNVTHTYPGNQDYNIATLDFNSGSDESIVLFMRGIGGTGAFDATYLWKSGEQETQVDYITLVNQTDANALGVSDFTANNNKFKMYQSEDFLNIQTDEALKSATVYDLNGRSMISSDSKSINVSALARGTYLLGVELLSSPGAISTQLFSK</sequence>
<comment type="caution">
    <text evidence="2">The sequence shown here is derived from an EMBL/GenBank/DDBJ whole genome shotgun (WGS) entry which is preliminary data.</text>
</comment>
<keyword evidence="1" id="KW-0732">Signal</keyword>
<evidence type="ECO:0008006" key="4">
    <source>
        <dbReference type="Google" id="ProtNLM"/>
    </source>
</evidence>
<dbReference type="RefSeq" id="WP_344928312.1">
    <property type="nucleotide sequence ID" value="NZ_BAABCW010000011.1"/>
</dbReference>
<name>A0ABP6UPT5_9FLAO</name>
<organism evidence="2 3">
    <name type="scientific">Aquimarina addita</name>
    <dbReference type="NCBI Taxonomy" id="870485"/>
    <lineage>
        <taxon>Bacteria</taxon>
        <taxon>Pseudomonadati</taxon>
        <taxon>Bacteroidota</taxon>
        <taxon>Flavobacteriia</taxon>
        <taxon>Flavobacteriales</taxon>
        <taxon>Flavobacteriaceae</taxon>
        <taxon>Aquimarina</taxon>
    </lineage>
</organism>
<protein>
    <recommendedName>
        <fullName evidence="4">T9SS C-terminal target domain-containing protein</fullName>
    </recommendedName>
</protein>
<keyword evidence="3" id="KW-1185">Reference proteome</keyword>
<dbReference type="Proteomes" id="UP001500459">
    <property type="component" value="Unassembled WGS sequence"/>
</dbReference>
<evidence type="ECO:0000313" key="2">
    <source>
        <dbReference type="EMBL" id="GAA3512069.1"/>
    </source>
</evidence>
<dbReference type="EMBL" id="BAABCW010000011">
    <property type="protein sequence ID" value="GAA3512069.1"/>
    <property type="molecule type" value="Genomic_DNA"/>
</dbReference>
<gene>
    <name evidence="2" type="ORF">GCM10022393_27260</name>
</gene>
<feature type="chain" id="PRO_5045077290" description="T9SS C-terminal target domain-containing protein" evidence="1">
    <location>
        <begin position="19"/>
        <end position="309"/>
    </location>
</feature>
<proteinExistence type="predicted"/>
<accession>A0ABP6UPT5</accession>
<feature type="signal peptide" evidence="1">
    <location>
        <begin position="1"/>
        <end position="18"/>
    </location>
</feature>
<evidence type="ECO:0000256" key="1">
    <source>
        <dbReference type="SAM" id="SignalP"/>
    </source>
</evidence>
<reference evidence="3" key="1">
    <citation type="journal article" date="2019" name="Int. J. Syst. Evol. Microbiol.">
        <title>The Global Catalogue of Microorganisms (GCM) 10K type strain sequencing project: providing services to taxonomists for standard genome sequencing and annotation.</title>
        <authorList>
            <consortium name="The Broad Institute Genomics Platform"/>
            <consortium name="The Broad Institute Genome Sequencing Center for Infectious Disease"/>
            <person name="Wu L."/>
            <person name="Ma J."/>
        </authorList>
    </citation>
    <scope>NUCLEOTIDE SEQUENCE [LARGE SCALE GENOMIC DNA]</scope>
    <source>
        <strain evidence="3">JCM 17106</strain>
    </source>
</reference>
<evidence type="ECO:0000313" key="3">
    <source>
        <dbReference type="Proteomes" id="UP001500459"/>
    </source>
</evidence>